<evidence type="ECO:0000256" key="7">
    <source>
        <dbReference type="ARBA" id="ARBA00022982"/>
    </source>
</evidence>
<protein>
    <recommendedName>
        <fullName evidence="13">Cytochrome b561 domain-containing protein</fullName>
    </recommendedName>
</protein>
<feature type="transmembrane region" description="Helical" evidence="12">
    <location>
        <begin position="332"/>
        <end position="351"/>
    </location>
</feature>
<evidence type="ECO:0000256" key="2">
    <source>
        <dbReference type="ARBA" id="ARBA00004141"/>
    </source>
</evidence>
<dbReference type="InterPro" id="IPR006593">
    <property type="entry name" value="Cyt_b561/ferric_Rdtase_TM"/>
</dbReference>
<dbReference type="PROSITE" id="PS50939">
    <property type="entry name" value="CYTOCHROME_B561"/>
    <property type="match status" value="1"/>
</dbReference>
<feature type="region of interest" description="Disordered" evidence="11">
    <location>
        <begin position="1"/>
        <end position="146"/>
    </location>
</feature>
<dbReference type="SMART" id="SM00665">
    <property type="entry name" value="B561"/>
    <property type="match status" value="1"/>
</dbReference>
<keyword evidence="5 12" id="KW-0812">Transmembrane</keyword>
<dbReference type="InterPro" id="IPR043205">
    <property type="entry name" value="CYB561/CYBRD1-like"/>
</dbReference>
<dbReference type="PANTHER" id="PTHR10106:SF0">
    <property type="entry name" value="LD36721P"/>
    <property type="match status" value="1"/>
</dbReference>
<evidence type="ECO:0000256" key="1">
    <source>
        <dbReference type="ARBA" id="ARBA00001970"/>
    </source>
</evidence>
<sequence>MAGGGKYNFQKILNESMKSTRTSLSKQTKKEYGENYKSRYSHTVGIAQRHSAPVTSTRKSRQRRRTLEKERMSPYSRYSLMKRQEKSKKSGGAKDINEPNSQKSQNFGGFYIPNNKSPSAKRKSGSERNKIRFSLGSGNDPKQSVVLSDEESFSTIQLQTRDWHYHRPRTSRRSITFRDGSIDMRIDMGDMLSEAKKDEDWDWDDDEDDKLAAQKSELMPEDSIISIRHIKLHREETLEEYNKSWKHFFEFYTIELIIALILIVLTLVFIFVYNYGFTTSGSLVPEIKIHDESRALLNAHMLLMIIPNSILLGIGVLTYRTFRTISRTHTKWLHGGMSIVASICFSFGIYYCVVYHRLAGTPDLNSLHNCLGLFCCAIQVLQLITGFVYMLPCCSWDTRVSLTPLHKMTGGILLMGHGASILTGCVNMTNKYFDTKNFPQYYPYPLWIVQPKSAVMNFIGIFTIFFVTNTLYIQGNFHFRRRVKPGPETGIVHDPDADAMSIATTRRQSVLLAKEAMKPGGDDAQIGSRQSFNLRRSLIMQPHSYSFNNQDRTIPMMLNGLQQHKSNFTDADCEFDSIFNILRAHS</sequence>
<keyword evidence="3" id="KW-0813">Transport</keyword>
<keyword evidence="7" id="KW-0249">Electron transport</keyword>
<dbReference type="Gene3D" id="1.20.120.1770">
    <property type="match status" value="1"/>
</dbReference>
<evidence type="ECO:0000256" key="10">
    <source>
        <dbReference type="ARBA" id="ARBA00023136"/>
    </source>
</evidence>
<evidence type="ECO:0000259" key="13">
    <source>
        <dbReference type="PROSITE" id="PS50939"/>
    </source>
</evidence>
<keyword evidence="9" id="KW-0408">Iron</keyword>
<feature type="transmembrane region" description="Helical" evidence="12">
    <location>
        <begin position="412"/>
        <end position="433"/>
    </location>
</feature>
<evidence type="ECO:0000256" key="3">
    <source>
        <dbReference type="ARBA" id="ARBA00022448"/>
    </source>
</evidence>
<accession>A0ABP1QJ08</accession>
<keyword evidence="10 12" id="KW-0472">Membrane</keyword>
<organism evidence="14 15">
    <name type="scientific">Orchesella dallaii</name>
    <dbReference type="NCBI Taxonomy" id="48710"/>
    <lineage>
        <taxon>Eukaryota</taxon>
        <taxon>Metazoa</taxon>
        <taxon>Ecdysozoa</taxon>
        <taxon>Arthropoda</taxon>
        <taxon>Hexapoda</taxon>
        <taxon>Collembola</taxon>
        <taxon>Entomobryomorpha</taxon>
        <taxon>Entomobryoidea</taxon>
        <taxon>Orchesellidae</taxon>
        <taxon>Orchesellinae</taxon>
        <taxon>Orchesella</taxon>
    </lineage>
</organism>
<feature type="compositionally biased region" description="Polar residues" evidence="11">
    <location>
        <begin position="11"/>
        <end position="26"/>
    </location>
</feature>
<evidence type="ECO:0000256" key="5">
    <source>
        <dbReference type="ARBA" id="ARBA00022692"/>
    </source>
</evidence>
<dbReference type="Proteomes" id="UP001642540">
    <property type="component" value="Unassembled WGS sequence"/>
</dbReference>
<evidence type="ECO:0000313" key="14">
    <source>
        <dbReference type="EMBL" id="CAL8102701.1"/>
    </source>
</evidence>
<comment type="subcellular location">
    <subcellularLocation>
        <location evidence="2">Membrane</location>
        <topology evidence="2">Multi-pass membrane protein</topology>
    </subcellularLocation>
</comment>
<evidence type="ECO:0000256" key="11">
    <source>
        <dbReference type="SAM" id="MobiDB-lite"/>
    </source>
</evidence>
<keyword evidence="6" id="KW-0479">Metal-binding</keyword>
<keyword evidence="4" id="KW-0349">Heme</keyword>
<evidence type="ECO:0000313" key="15">
    <source>
        <dbReference type="Proteomes" id="UP001642540"/>
    </source>
</evidence>
<dbReference type="Pfam" id="PF03188">
    <property type="entry name" value="Cytochrom_B561"/>
    <property type="match status" value="1"/>
</dbReference>
<reference evidence="14 15" key="1">
    <citation type="submission" date="2024-08" db="EMBL/GenBank/DDBJ databases">
        <authorList>
            <person name="Cucini C."/>
            <person name="Frati F."/>
        </authorList>
    </citation>
    <scope>NUCLEOTIDE SEQUENCE [LARGE SCALE GENOMIC DNA]</scope>
</reference>
<dbReference type="PANTHER" id="PTHR10106">
    <property type="entry name" value="CYTOCHROME B561-RELATED"/>
    <property type="match status" value="1"/>
</dbReference>
<feature type="transmembrane region" description="Helical" evidence="12">
    <location>
        <begin position="371"/>
        <end position="391"/>
    </location>
</feature>
<evidence type="ECO:0000256" key="4">
    <source>
        <dbReference type="ARBA" id="ARBA00022617"/>
    </source>
</evidence>
<feature type="domain" description="Cytochrome b561" evidence="13">
    <location>
        <begin position="254"/>
        <end position="475"/>
    </location>
</feature>
<gene>
    <name evidence="14" type="ORF">ODALV1_LOCUS11221</name>
</gene>
<evidence type="ECO:0000256" key="9">
    <source>
        <dbReference type="ARBA" id="ARBA00023004"/>
    </source>
</evidence>
<feature type="compositionally biased region" description="Polar residues" evidence="11">
    <location>
        <begin position="136"/>
        <end position="146"/>
    </location>
</feature>
<evidence type="ECO:0000256" key="6">
    <source>
        <dbReference type="ARBA" id="ARBA00022723"/>
    </source>
</evidence>
<comment type="cofactor">
    <cofactor evidence="1">
        <name>heme b</name>
        <dbReference type="ChEBI" id="CHEBI:60344"/>
    </cofactor>
</comment>
<keyword evidence="15" id="KW-1185">Reference proteome</keyword>
<evidence type="ECO:0000256" key="12">
    <source>
        <dbReference type="SAM" id="Phobius"/>
    </source>
</evidence>
<feature type="compositionally biased region" description="Polar residues" evidence="11">
    <location>
        <begin position="98"/>
        <end position="107"/>
    </location>
</feature>
<feature type="transmembrane region" description="Helical" evidence="12">
    <location>
        <begin position="295"/>
        <end position="320"/>
    </location>
</feature>
<feature type="compositionally biased region" description="Basic and acidic residues" evidence="11">
    <location>
        <begin position="28"/>
        <end position="37"/>
    </location>
</feature>
<feature type="transmembrane region" description="Helical" evidence="12">
    <location>
        <begin position="453"/>
        <end position="472"/>
    </location>
</feature>
<name>A0ABP1QJ08_9HEXA</name>
<evidence type="ECO:0000256" key="8">
    <source>
        <dbReference type="ARBA" id="ARBA00022989"/>
    </source>
</evidence>
<keyword evidence="8 12" id="KW-1133">Transmembrane helix</keyword>
<comment type="caution">
    <text evidence="14">The sequence shown here is derived from an EMBL/GenBank/DDBJ whole genome shotgun (WGS) entry which is preliminary data.</text>
</comment>
<dbReference type="EMBL" id="CAXLJM020000034">
    <property type="protein sequence ID" value="CAL8102701.1"/>
    <property type="molecule type" value="Genomic_DNA"/>
</dbReference>
<proteinExistence type="predicted"/>
<feature type="transmembrane region" description="Helical" evidence="12">
    <location>
        <begin position="251"/>
        <end position="275"/>
    </location>
</feature>